<dbReference type="Proteomes" id="UP000193925">
    <property type="component" value="Chromosome AFERRI"/>
</dbReference>
<organism evidence="2">
    <name type="scientific">Acidithiobacillus ferrivorans</name>
    <dbReference type="NCBI Taxonomy" id="160808"/>
    <lineage>
        <taxon>Bacteria</taxon>
        <taxon>Pseudomonadati</taxon>
        <taxon>Pseudomonadota</taxon>
        <taxon>Acidithiobacillia</taxon>
        <taxon>Acidithiobacillales</taxon>
        <taxon>Acidithiobacillaceae</taxon>
        <taxon>Acidithiobacillus</taxon>
    </lineage>
</organism>
<reference evidence="3 4" key="3">
    <citation type="submission" date="2017-03" db="EMBL/GenBank/DDBJ databases">
        <authorList>
            <person name="Regsiter A."/>
            <person name="William W."/>
        </authorList>
    </citation>
    <scope>NUCLEOTIDE SEQUENCE [LARGE SCALE GENOMIC DNA]</scope>
    <source>
        <strain evidence="3">PRJEB5721</strain>
    </source>
</reference>
<evidence type="ECO:0000313" key="2">
    <source>
        <dbReference type="EMBL" id="CDQ12095.1"/>
    </source>
</evidence>
<protein>
    <recommendedName>
        <fullName evidence="5">Conjugal transfer protein TrbJ</fullName>
    </recommendedName>
</protein>
<gene>
    <name evidence="3" type="ORF">AFERRI_10812</name>
    <name evidence="2" type="ORF">AFERRI_80044</name>
</gene>
<accession>A0A060UUK9</accession>
<feature type="chain" id="PRO_5001592547" description="Conjugal transfer protein TrbJ" evidence="1">
    <location>
        <begin position="32"/>
        <end position="292"/>
    </location>
</feature>
<evidence type="ECO:0008006" key="5">
    <source>
        <dbReference type="Google" id="ProtNLM"/>
    </source>
</evidence>
<reference evidence="2" key="2">
    <citation type="submission" date="2014-07" db="EMBL/GenBank/DDBJ databases">
        <title>Initial genome analysis of the psychrotolerant acidophile Acidithiobacillus ferrivorans CF27: insights into iron and sulfur oxidation pathways and into biofilm formation.</title>
        <authorList>
            <person name="Talla E."/>
            <person name="Hedrich S."/>
            <person name="Mangenot S."/>
            <person name="Ji B."/>
            <person name="Johnson D.B."/>
            <person name="Barbe V."/>
            <person name="Bonnefoy V."/>
        </authorList>
    </citation>
    <scope>NUCLEOTIDE SEQUENCE [LARGE SCALE GENOMIC DNA]</scope>
    <source>
        <strain evidence="2">CF27</strain>
    </source>
</reference>
<name>A0A060UUK9_9PROT</name>
<keyword evidence="4" id="KW-1185">Reference proteome</keyword>
<evidence type="ECO:0000256" key="1">
    <source>
        <dbReference type="SAM" id="SignalP"/>
    </source>
</evidence>
<proteinExistence type="predicted"/>
<dbReference type="RefSeq" id="WP_035195520.1">
    <property type="nucleotide sequence ID" value="NZ_CCCS020000078.1"/>
</dbReference>
<dbReference type="EMBL" id="CCCS020000078">
    <property type="protein sequence ID" value="CDQ12095.1"/>
    <property type="molecule type" value="Genomic_DNA"/>
</dbReference>
<evidence type="ECO:0000313" key="4">
    <source>
        <dbReference type="Proteomes" id="UP000193925"/>
    </source>
</evidence>
<dbReference type="AlphaFoldDB" id="A0A060UUK9"/>
<reference evidence="2" key="1">
    <citation type="submission" date="2014-03" db="EMBL/GenBank/DDBJ databases">
        <authorList>
            <person name="Genoscope - CEA"/>
        </authorList>
    </citation>
    <scope>NUCLEOTIDE SEQUENCE [LARGE SCALE GENOMIC DNA]</scope>
    <source>
        <strain evidence="2">CF27</strain>
    </source>
</reference>
<feature type="signal peptide" evidence="1">
    <location>
        <begin position="1"/>
        <end position="31"/>
    </location>
</feature>
<sequence>MWKLRKPSISSVAVATALTLLGINLIPAAHATAIIGATFPQQVVQEMTSLQQYSQNVTAAMADVQTKMNTLNQYTTDLQNLASMPANAISKVTMPYQQAMYDYQQATGLMNEYQYMYGNLSNIQSGMAQQNLNILNSALSPQNYAAAVYQSQSAQAQANQAQIGSIVASMKNVQQRIPIIQAQQAQMAGISGNVGGFQLLSAQLTTLEKQNQQMLAAIQQAQLQKASVTATTLSTQQALSNSQQANNQYENAVTAAMQSAIPASTASAARADLNLNNRYSCIASGGTIMTCP</sequence>
<dbReference type="EMBL" id="LT841305">
    <property type="protein sequence ID" value="SMH64778.1"/>
    <property type="molecule type" value="Genomic_DNA"/>
</dbReference>
<evidence type="ECO:0000313" key="3">
    <source>
        <dbReference type="EMBL" id="SMH64778.1"/>
    </source>
</evidence>
<keyword evidence="1" id="KW-0732">Signal</keyword>